<evidence type="ECO:0000313" key="5">
    <source>
        <dbReference type="EMBL" id="GLQ63911.1"/>
    </source>
</evidence>
<evidence type="ECO:0000256" key="2">
    <source>
        <dbReference type="ARBA" id="ARBA00022630"/>
    </source>
</evidence>
<dbReference type="AlphaFoldDB" id="A0AAV5NHM4"/>
<keyword evidence="6" id="KW-1185">Reference proteome</keyword>
<protein>
    <recommendedName>
        <fullName evidence="4">FAD-binding domain-containing protein</fullName>
    </recommendedName>
</protein>
<dbReference type="GO" id="GO:0071949">
    <property type="term" value="F:FAD binding"/>
    <property type="evidence" value="ECO:0007669"/>
    <property type="project" value="InterPro"/>
</dbReference>
<evidence type="ECO:0000259" key="4">
    <source>
        <dbReference type="Pfam" id="PF01494"/>
    </source>
</evidence>
<feature type="domain" description="FAD-binding" evidence="4">
    <location>
        <begin position="22"/>
        <end position="125"/>
    </location>
</feature>
<keyword evidence="3" id="KW-0274">FAD</keyword>
<reference evidence="6" key="1">
    <citation type="journal article" date="2019" name="Int. J. Syst. Evol. Microbiol.">
        <title>The Global Catalogue of Microorganisms (GCM) 10K type strain sequencing project: providing services to taxonomists for standard genome sequencing and annotation.</title>
        <authorList>
            <consortium name="The Broad Institute Genomics Platform"/>
            <consortium name="The Broad Institute Genome Sequencing Center for Infectious Disease"/>
            <person name="Wu L."/>
            <person name="Ma J."/>
        </authorList>
    </citation>
    <scope>NUCLEOTIDE SEQUENCE [LARGE SCALE GENOMIC DNA]</scope>
    <source>
        <strain evidence="6">NBRC 3267</strain>
    </source>
</reference>
<sequence>MLGDVTVDGNLGNRDFHAFSSAQGLVALFPMGGNKFRVIANNPLTPSETGVAPSLNELQKIYDERSRIPACFHDLGWSSWFKINSRMVSRLKIGRLLLGGDAAHIHSPAGAQSMNTGIQDMINLC</sequence>
<dbReference type="InterPro" id="IPR036188">
    <property type="entry name" value="FAD/NAD-bd_sf"/>
</dbReference>
<dbReference type="Proteomes" id="UP001156614">
    <property type="component" value="Unassembled WGS sequence"/>
</dbReference>
<dbReference type="GO" id="GO:0016709">
    <property type="term" value="F:oxidoreductase activity, acting on paired donors, with incorporation or reduction of molecular oxygen, NAD(P)H as one donor, and incorporation of one atom of oxygen"/>
    <property type="evidence" value="ECO:0007669"/>
    <property type="project" value="UniProtKB-ARBA"/>
</dbReference>
<comment type="cofactor">
    <cofactor evidence="1">
        <name>FAD</name>
        <dbReference type="ChEBI" id="CHEBI:57692"/>
    </cofactor>
</comment>
<gene>
    <name evidence="5" type="ORF">GCM10007867_27570</name>
</gene>
<organism evidence="5 6">
    <name type="scientific">Gluconobacter cerinus</name>
    <dbReference type="NCBI Taxonomy" id="38307"/>
    <lineage>
        <taxon>Bacteria</taxon>
        <taxon>Pseudomonadati</taxon>
        <taxon>Pseudomonadota</taxon>
        <taxon>Alphaproteobacteria</taxon>
        <taxon>Acetobacterales</taxon>
        <taxon>Acetobacteraceae</taxon>
        <taxon>Gluconobacter</taxon>
    </lineage>
</organism>
<dbReference type="PANTHER" id="PTHR43004:SF19">
    <property type="entry name" value="BINDING MONOOXYGENASE, PUTATIVE (JCVI)-RELATED"/>
    <property type="match status" value="1"/>
</dbReference>
<dbReference type="InterPro" id="IPR002938">
    <property type="entry name" value="FAD-bd"/>
</dbReference>
<keyword evidence="2" id="KW-0285">Flavoprotein</keyword>
<name>A0AAV5NHM4_9PROT</name>
<evidence type="ECO:0000256" key="3">
    <source>
        <dbReference type="ARBA" id="ARBA00022827"/>
    </source>
</evidence>
<dbReference type="SUPFAM" id="SSF51905">
    <property type="entry name" value="FAD/NAD(P)-binding domain"/>
    <property type="match status" value="1"/>
</dbReference>
<dbReference type="Pfam" id="PF01494">
    <property type="entry name" value="FAD_binding_3"/>
    <property type="match status" value="1"/>
</dbReference>
<proteinExistence type="predicted"/>
<dbReference type="Gene3D" id="3.30.70.2450">
    <property type="match status" value="1"/>
</dbReference>
<dbReference type="EMBL" id="BSNU01000006">
    <property type="protein sequence ID" value="GLQ63911.1"/>
    <property type="molecule type" value="Genomic_DNA"/>
</dbReference>
<dbReference type="InterPro" id="IPR050641">
    <property type="entry name" value="RIFMO-like"/>
</dbReference>
<evidence type="ECO:0000256" key="1">
    <source>
        <dbReference type="ARBA" id="ARBA00001974"/>
    </source>
</evidence>
<comment type="caution">
    <text evidence="5">The sequence shown here is derived from an EMBL/GenBank/DDBJ whole genome shotgun (WGS) entry which is preliminary data.</text>
</comment>
<dbReference type="PANTHER" id="PTHR43004">
    <property type="entry name" value="TRK SYSTEM POTASSIUM UPTAKE PROTEIN"/>
    <property type="match status" value="1"/>
</dbReference>
<dbReference type="PRINTS" id="PR00420">
    <property type="entry name" value="RNGMNOXGNASE"/>
</dbReference>
<accession>A0AAV5NHM4</accession>
<evidence type="ECO:0000313" key="6">
    <source>
        <dbReference type="Proteomes" id="UP001156614"/>
    </source>
</evidence>
<dbReference type="Gene3D" id="3.50.50.60">
    <property type="entry name" value="FAD/NAD(P)-binding domain"/>
    <property type="match status" value="1"/>
</dbReference>